<evidence type="ECO:0000313" key="4">
    <source>
        <dbReference type="Proteomes" id="UP000027036"/>
    </source>
</evidence>
<dbReference type="InterPro" id="IPR049492">
    <property type="entry name" value="BD-FAE-like_dom"/>
</dbReference>
<feature type="chain" id="PRO_5032444596" evidence="1">
    <location>
        <begin position="22"/>
        <end position="513"/>
    </location>
</feature>
<dbReference type="Pfam" id="PF20434">
    <property type="entry name" value="BD-FAE"/>
    <property type="match status" value="1"/>
</dbReference>
<sequence length="513" mass="56066">MMKRTTLTTLSLIASISTTFAAPTTQPDPLANLPYFNQTQDGYQLEFDDKNYRSLETVVNGATIKFRAFEKIVYVKNPLEPDYQTINFYVPEAYFNGGSINGFTANTAPIFLPNAVGGYMPAKAATYDKKGFGSNADKPNAIVTALSKGYVVASVGARGRTLEQDGKYTGKAPAAIIDLKSAVRYLHFNDQRMAGDANKIISNGTSAGGALSALLGASGDHRDYAEYFKQVGAAEASDAIFAVSAYCPITNLENADTAYEWEFNGLNQFSRIDMSRLSATGYNDRSQSKPRIEGELTADQIKTSHELKAAFPAYINSLNLKDEKGNSLTLDKEGNGSFKEYVKQVIVRAADTARKNGTDLSDKSWLTLSKDGVADMDWNGYIHSEKRMKSPPAFDAFDLSSGENNLFGTETVNNQHFTPYALERSTAKGGMVDAHIIKMMNAMNYVENPKAAEHWRIRVGTSDRDTSHAIGAILAIKLNMAGKQVDYATPWGVPHAGDYDLDALFKWADSIAK</sequence>
<evidence type="ECO:0000256" key="1">
    <source>
        <dbReference type="SAM" id="SignalP"/>
    </source>
</evidence>
<dbReference type="SUPFAM" id="SSF53474">
    <property type="entry name" value="alpha/beta-Hydrolases"/>
    <property type="match status" value="1"/>
</dbReference>
<evidence type="ECO:0000259" key="2">
    <source>
        <dbReference type="Pfam" id="PF20434"/>
    </source>
</evidence>
<dbReference type="GO" id="GO:0016787">
    <property type="term" value="F:hydrolase activity"/>
    <property type="evidence" value="ECO:0007669"/>
    <property type="project" value="UniProtKB-KW"/>
</dbReference>
<evidence type="ECO:0000313" key="3">
    <source>
        <dbReference type="EMBL" id="KDB45459.1"/>
    </source>
</evidence>
<dbReference type="NCBIfam" id="NF041556">
    <property type="entry name" value="tannase_B"/>
    <property type="match status" value="1"/>
</dbReference>
<keyword evidence="1" id="KW-0732">Signal</keyword>
<dbReference type="InterPro" id="IPR048124">
    <property type="entry name" value="Tannase_B"/>
</dbReference>
<dbReference type="InterPro" id="IPR029058">
    <property type="entry name" value="AB_hydrolase_fold"/>
</dbReference>
<reference evidence="3 4" key="1">
    <citation type="submission" date="2014-02" db="EMBL/GenBank/DDBJ databases">
        <title>Comparative genomics of Haemophilus parasuis isolated from pig lungs.</title>
        <authorList>
            <person name="Kittichotirat W."/>
            <person name="Bumgarner R.E."/>
            <person name="Lawrence P."/>
        </authorList>
    </citation>
    <scope>NUCLEOTIDE SEQUENCE [LARGE SCALE GENOMIC DNA]</scope>
    <source>
        <strain evidence="3 4">HPS10</strain>
    </source>
</reference>
<feature type="domain" description="BD-FAE-like" evidence="2">
    <location>
        <begin position="140"/>
        <end position="257"/>
    </location>
</feature>
<protein>
    <submittedName>
        <fullName evidence="3">Alpha/beta hydrolase</fullName>
    </submittedName>
</protein>
<dbReference type="EMBL" id="JDSO01000152">
    <property type="protein sequence ID" value="KDB45459.1"/>
    <property type="molecule type" value="Genomic_DNA"/>
</dbReference>
<keyword evidence="3" id="KW-0378">Hydrolase</keyword>
<name>A0A836Z1I2_GLAPU</name>
<proteinExistence type="predicted"/>
<dbReference type="Proteomes" id="UP000027036">
    <property type="component" value="Unassembled WGS sequence"/>
</dbReference>
<organism evidence="3 4">
    <name type="scientific">Glaesserella parasuis HPS10</name>
    <dbReference type="NCBI Taxonomy" id="1450514"/>
    <lineage>
        <taxon>Bacteria</taxon>
        <taxon>Pseudomonadati</taxon>
        <taxon>Pseudomonadota</taxon>
        <taxon>Gammaproteobacteria</taxon>
        <taxon>Pasteurellales</taxon>
        <taxon>Pasteurellaceae</taxon>
        <taxon>Glaesserella</taxon>
    </lineage>
</organism>
<dbReference type="RefSeq" id="WP_035524585.1">
    <property type="nucleotide sequence ID" value="NZ_JDSO01000152.1"/>
</dbReference>
<comment type="caution">
    <text evidence="3">The sequence shown here is derived from an EMBL/GenBank/DDBJ whole genome shotgun (WGS) entry which is preliminary data.</text>
</comment>
<dbReference type="AlphaFoldDB" id="A0A836Z1I2"/>
<gene>
    <name evidence="3" type="ORF">HPS10_09510</name>
</gene>
<accession>A0A836Z1I2</accession>
<feature type="signal peptide" evidence="1">
    <location>
        <begin position="1"/>
        <end position="21"/>
    </location>
</feature>
<dbReference type="Gene3D" id="3.40.50.1820">
    <property type="entry name" value="alpha/beta hydrolase"/>
    <property type="match status" value="1"/>
</dbReference>